<keyword evidence="9 11" id="KW-0408">Iron</keyword>
<keyword evidence="5" id="KW-0575">Peroxidase</keyword>
<feature type="binding site" description="axial binding residue" evidence="11">
    <location>
        <position position="115"/>
    </location>
    <ligand>
        <name>heme b</name>
        <dbReference type="ChEBI" id="CHEBI:60344"/>
    </ligand>
    <ligandPart>
        <name>Fe</name>
        <dbReference type="ChEBI" id="CHEBI:18248"/>
    </ligandPart>
</feature>
<dbReference type="Gene3D" id="1.10.420.10">
    <property type="entry name" value="Peroxidase, domain 2"/>
    <property type="match status" value="2"/>
</dbReference>
<dbReference type="Gene3D" id="1.10.520.10">
    <property type="match status" value="2"/>
</dbReference>
<reference evidence="14" key="2">
    <citation type="submission" date="2021-01" db="UniProtKB">
        <authorList>
            <consortium name="EnsemblPlants"/>
        </authorList>
    </citation>
    <scope>IDENTIFICATION</scope>
</reference>
<evidence type="ECO:0000256" key="8">
    <source>
        <dbReference type="ARBA" id="ARBA00023002"/>
    </source>
</evidence>
<name>A0A7N2L9J6_QUELO</name>
<dbReference type="GO" id="GO:0046872">
    <property type="term" value="F:metal ion binding"/>
    <property type="evidence" value="ECO:0007669"/>
    <property type="project" value="UniProtKB-KW"/>
</dbReference>
<evidence type="ECO:0000256" key="4">
    <source>
        <dbReference type="ARBA" id="ARBA00012313"/>
    </source>
</evidence>
<dbReference type="GO" id="GO:0020037">
    <property type="term" value="F:heme binding"/>
    <property type="evidence" value="ECO:0007669"/>
    <property type="project" value="InterPro"/>
</dbReference>
<comment type="cofactor">
    <cofactor evidence="11">
        <name>heme b</name>
        <dbReference type="ChEBI" id="CHEBI:60344"/>
    </cofactor>
    <text evidence="11">Binds 1 heme b (iron(II)-protoporphyrin IX) group per subunit.</text>
</comment>
<evidence type="ECO:0000256" key="6">
    <source>
        <dbReference type="ARBA" id="ARBA00022617"/>
    </source>
</evidence>
<dbReference type="InterPro" id="IPR000823">
    <property type="entry name" value="Peroxidase_pln"/>
</dbReference>
<dbReference type="PANTHER" id="PTHR31517">
    <property type="match status" value="1"/>
</dbReference>
<comment type="cofactor">
    <cofactor evidence="2">
        <name>Ca(2+)</name>
        <dbReference type="ChEBI" id="CHEBI:29108"/>
    </cofactor>
</comment>
<evidence type="ECO:0000256" key="3">
    <source>
        <dbReference type="ARBA" id="ARBA00006873"/>
    </source>
</evidence>
<keyword evidence="8" id="KW-0560">Oxidoreductase</keyword>
<feature type="binding site" evidence="10">
    <location>
        <position position="85"/>
    </location>
    <ligand>
        <name>substrate</name>
    </ligand>
</feature>
<dbReference type="InParanoid" id="A0A7N2L9J6"/>
<dbReference type="AlphaFoldDB" id="A0A7N2L9J6"/>
<dbReference type="InterPro" id="IPR010255">
    <property type="entry name" value="Haem_peroxidase_sf"/>
</dbReference>
<sequence length="169" mass="18600">MSMMVSMSLTMPSLKVDYYQSTCLSAETIGCYAFVLLDSTLGNPAEKDSPVNNPSLRVGGISYKVPSGRRDGKVSREEEPIQNFPPPNINAQQLDQRFAQKGLSLDEMVTLSGAHSVGRPSTVGIVRNNTRQGETWAYKFAAAMVKMGCVDLLTRSSQDEIRKNCRFVN</sequence>
<comment type="catalytic activity">
    <reaction evidence="1">
        <text>2 a phenolic donor + H2O2 = 2 a phenolic radical donor + 2 H2O</text>
        <dbReference type="Rhea" id="RHEA:56136"/>
        <dbReference type="ChEBI" id="CHEBI:15377"/>
        <dbReference type="ChEBI" id="CHEBI:16240"/>
        <dbReference type="ChEBI" id="CHEBI:139520"/>
        <dbReference type="ChEBI" id="CHEBI:139521"/>
        <dbReference type="EC" id="1.11.1.7"/>
    </reaction>
</comment>
<dbReference type="SUPFAM" id="SSF48113">
    <property type="entry name" value="Heme-dependent peroxidases"/>
    <property type="match status" value="1"/>
</dbReference>
<accession>A0A7N2L9J6</accession>
<dbReference type="Gramene" id="QL03p058166:mrna">
    <property type="protein sequence ID" value="QL03p058166:mrna"/>
    <property type="gene ID" value="QL03p058166"/>
</dbReference>
<evidence type="ECO:0000259" key="13">
    <source>
        <dbReference type="PROSITE" id="PS50873"/>
    </source>
</evidence>
<dbReference type="PROSITE" id="PS00435">
    <property type="entry name" value="PEROXIDASE_1"/>
    <property type="match status" value="1"/>
</dbReference>
<evidence type="ECO:0000256" key="1">
    <source>
        <dbReference type="ARBA" id="ARBA00000189"/>
    </source>
</evidence>
<evidence type="ECO:0000256" key="5">
    <source>
        <dbReference type="ARBA" id="ARBA00022559"/>
    </source>
</evidence>
<evidence type="ECO:0000256" key="9">
    <source>
        <dbReference type="ARBA" id="ARBA00023004"/>
    </source>
</evidence>
<evidence type="ECO:0000256" key="2">
    <source>
        <dbReference type="ARBA" id="ARBA00001913"/>
    </source>
</evidence>
<evidence type="ECO:0000313" key="15">
    <source>
        <dbReference type="Proteomes" id="UP000594261"/>
    </source>
</evidence>
<reference evidence="14 15" key="1">
    <citation type="journal article" date="2016" name="G3 (Bethesda)">
        <title>First Draft Assembly and Annotation of the Genome of a California Endemic Oak Quercus lobata Nee (Fagaceae).</title>
        <authorList>
            <person name="Sork V.L."/>
            <person name="Fitz-Gibbon S.T."/>
            <person name="Puiu D."/>
            <person name="Crepeau M."/>
            <person name="Gugger P.F."/>
            <person name="Sherman R."/>
            <person name="Stevens K."/>
            <person name="Langley C.H."/>
            <person name="Pellegrini M."/>
            <person name="Salzberg S.L."/>
        </authorList>
    </citation>
    <scope>NUCLEOTIDE SEQUENCE [LARGE SCALE GENOMIC DNA]</scope>
    <source>
        <strain evidence="14 15">cv. SW786</strain>
    </source>
</reference>
<organism evidence="14 15">
    <name type="scientific">Quercus lobata</name>
    <name type="common">Valley oak</name>
    <dbReference type="NCBI Taxonomy" id="97700"/>
    <lineage>
        <taxon>Eukaryota</taxon>
        <taxon>Viridiplantae</taxon>
        <taxon>Streptophyta</taxon>
        <taxon>Embryophyta</taxon>
        <taxon>Tracheophyta</taxon>
        <taxon>Spermatophyta</taxon>
        <taxon>Magnoliopsida</taxon>
        <taxon>eudicotyledons</taxon>
        <taxon>Gunneridae</taxon>
        <taxon>Pentapetalae</taxon>
        <taxon>rosids</taxon>
        <taxon>fabids</taxon>
        <taxon>Fagales</taxon>
        <taxon>Fagaceae</taxon>
        <taxon>Quercus</taxon>
    </lineage>
</organism>
<feature type="domain" description="Plant heme peroxidase family profile" evidence="13">
    <location>
        <begin position="45"/>
        <end position="159"/>
    </location>
</feature>
<dbReference type="PANTHER" id="PTHR31517:SF84">
    <property type="entry name" value="PEROXIDASE"/>
    <property type="match status" value="1"/>
</dbReference>
<dbReference type="GO" id="GO:0006979">
    <property type="term" value="P:response to oxidative stress"/>
    <property type="evidence" value="ECO:0007669"/>
    <property type="project" value="InterPro"/>
</dbReference>
<keyword evidence="15" id="KW-1185">Reference proteome</keyword>
<dbReference type="OMA" id="SAETIGC"/>
<evidence type="ECO:0000256" key="11">
    <source>
        <dbReference type="PIRSR" id="PIRSR600823-3"/>
    </source>
</evidence>
<feature type="region of interest" description="Disordered" evidence="12">
    <location>
        <begin position="58"/>
        <end position="86"/>
    </location>
</feature>
<evidence type="ECO:0000256" key="7">
    <source>
        <dbReference type="ARBA" id="ARBA00022723"/>
    </source>
</evidence>
<dbReference type="EMBL" id="LRBV02000003">
    <property type="status" value="NOT_ANNOTATED_CDS"/>
    <property type="molecule type" value="Genomic_DNA"/>
</dbReference>
<dbReference type="InterPro" id="IPR002016">
    <property type="entry name" value="Haem_peroxidase"/>
</dbReference>
<proteinExistence type="inferred from homology"/>
<dbReference type="EC" id="1.11.1.7" evidence="4"/>
<dbReference type="PRINTS" id="PR00458">
    <property type="entry name" value="PEROXIDASE"/>
</dbReference>
<keyword evidence="7 11" id="KW-0479">Metal-binding</keyword>
<evidence type="ECO:0000256" key="10">
    <source>
        <dbReference type="PIRSR" id="PIRSR600823-2"/>
    </source>
</evidence>
<dbReference type="Proteomes" id="UP000594261">
    <property type="component" value="Chromosome 3"/>
</dbReference>
<keyword evidence="6" id="KW-0349">Heme</keyword>
<dbReference type="Pfam" id="PF00141">
    <property type="entry name" value="peroxidase"/>
    <property type="match status" value="1"/>
</dbReference>
<dbReference type="GO" id="GO:0140825">
    <property type="term" value="F:lactoperoxidase activity"/>
    <property type="evidence" value="ECO:0007669"/>
    <property type="project" value="UniProtKB-EC"/>
</dbReference>
<dbReference type="EnsemblPlants" id="QL03p058166:mrna">
    <property type="protein sequence ID" value="QL03p058166:mrna"/>
    <property type="gene ID" value="QL03p058166"/>
</dbReference>
<dbReference type="PROSITE" id="PS50873">
    <property type="entry name" value="PEROXIDASE_4"/>
    <property type="match status" value="1"/>
</dbReference>
<evidence type="ECO:0000313" key="14">
    <source>
        <dbReference type="EnsemblPlants" id="QL03p058166:mrna"/>
    </source>
</evidence>
<evidence type="ECO:0000256" key="12">
    <source>
        <dbReference type="SAM" id="MobiDB-lite"/>
    </source>
</evidence>
<protein>
    <recommendedName>
        <fullName evidence="4">peroxidase</fullName>
        <ecNumber evidence="4">1.11.1.7</ecNumber>
    </recommendedName>
</protein>
<dbReference type="InterPro" id="IPR019793">
    <property type="entry name" value="Peroxidases_heam-ligand_BS"/>
</dbReference>
<comment type="similarity">
    <text evidence="3">Belongs to the peroxidase family. Ascorbate peroxidase subfamily.</text>
</comment>
<feature type="compositionally biased region" description="Basic and acidic residues" evidence="12">
    <location>
        <begin position="68"/>
        <end position="79"/>
    </location>
</feature>
<dbReference type="PRINTS" id="PR00461">
    <property type="entry name" value="PLPEROXIDASE"/>
</dbReference>